<dbReference type="PROSITE" id="PS51257">
    <property type="entry name" value="PROKAR_LIPOPROTEIN"/>
    <property type="match status" value="1"/>
</dbReference>
<dbReference type="Pfam" id="PF13698">
    <property type="entry name" value="DUF4156"/>
    <property type="match status" value="1"/>
</dbReference>
<protein>
    <recommendedName>
        <fullName evidence="3">Outer membrane lipoprotein</fullName>
    </recommendedName>
</protein>
<accession>A0A1T5I013</accession>
<reference evidence="1 2" key="1">
    <citation type="submission" date="2017-02" db="EMBL/GenBank/DDBJ databases">
        <authorList>
            <person name="Peterson S.W."/>
        </authorList>
    </citation>
    <scope>NUCLEOTIDE SEQUENCE [LARGE SCALE GENOMIC DNA]</scope>
    <source>
        <strain evidence="2">type strain: NCCB 100098</strain>
    </source>
</reference>
<organism evidence="1 2">
    <name type="scientific">Photobacterium piscicola</name>
    <dbReference type="NCBI Taxonomy" id="1378299"/>
    <lineage>
        <taxon>Bacteria</taxon>
        <taxon>Pseudomonadati</taxon>
        <taxon>Pseudomonadota</taxon>
        <taxon>Gammaproteobacteria</taxon>
        <taxon>Vibrionales</taxon>
        <taxon>Vibrionaceae</taxon>
        <taxon>Photobacterium</taxon>
    </lineage>
</organism>
<evidence type="ECO:0000313" key="2">
    <source>
        <dbReference type="Proteomes" id="UP000189966"/>
    </source>
</evidence>
<name>A0A1T5I013_9GAMM</name>
<gene>
    <name evidence="1" type="ORF">CZ809_01957</name>
</gene>
<dbReference type="AlphaFoldDB" id="A0A1T5I013"/>
<sequence length="126" mass="13962">MKKLMVSSMLASTLLLSGCVTFPTTESAKVGVIWDDTKAIENCERLGIVYGSEGHFYDYWFHADKDMVWGAINQMRIKAAALGANTVYLYQPLDFSSSVTMFANAYLCQQPKTASATKLEVMPDSK</sequence>
<dbReference type="InterPro" id="IPR025294">
    <property type="entry name" value="DUF4156"/>
</dbReference>
<evidence type="ECO:0000313" key="1">
    <source>
        <dbReference type="EMBL" id="SKC32441.1"/>
    </source>
</evidence>
<evidence type="ECO:0008006" key="3">
    <source>
        <dbReference type="Google" id="ProtNLM"/>
    </source>
</evidence>
<dbReference type="EMBL" id="FUZI01000003">
    <property type="protein sequence ID" value="SKC32441.1"/>
    <property type="molecule type" value="Genomic_DNA"/>
</dbReference>
<dbReference type="OrthoDB" id="6265533at2"/>
<dbReference type="RefSeq" id="WP_080157371.1">
    <property type="nucleotide sequence ID" value="NZ_CP175534.1"/>
</dbReference>
<dbReference type="Proteomes" id="UP000189966">
    <property type="component" value="Unassembled WGS sequence"/>
</dbReference>
<proteinExistence type="predicted"/>